<organism evidence="1">
    <name type="scientific">Brassica cretica</name>
    <name type="common">Mustard</name>
    <dbReference type="NCBI Taxonomy" id="69181"/>
    <lineage>
        <taxon>Eukaryota</taxon>
        <taxon>Viridiplantae</taxon>
        <taxon>Streptophyta</taxon>
        <taxon>Embryophyta</taxon>
        <taxon>Tracheophyta</taxon>
        <taxon>Spermatophyta</taxon>
        <taxon>Magnoliopsida</taxon>
        <taxon>eudicotyledons</taxon>
        <taxon>Gunneridae</taxon>
        <taxon>Pentapetalae</taxon>
        <taxon>rosids</taxon>
        <taxon>malvids</taxon>
        <taxon>Brassicales</taxon>
        <taxon>Brassicaceae</taxon>
        <taxon>Brassiceae</taxon>
        <taxon>Brassica</taxon>
    </lineage>
</organism>
<accession>A0A8S9K3C9</accession>
<dbReference type="EMBL" id="QGKY02000190">
    <property type="protein sequence ID" value="KAF2588661.1"/>
    <property type="molecule type" value="Genomic_DNA"/>
</dbReference>
<name>A0A8S9K3C9_BRACR</name>
<proteinExistence type="predicted"/>
<reference evidence="1" key="1">
    <citation type="submission" date="2019-12" db="EMBL/GenBank/DDBJ databases">
        <title>Genome sequencing and annotation of Brassica cretica.</title>
        <authorList>
            <person name="Studholme D.J."/>
            <person name="Sarris P.F."/>
        </authorList>
    </citation>
    <scope>NUCLEOTIDE SEQUENCE</scope>
    <source>
        <strain evidence="1">PFS-102/07</strain>
        <tissue evidence="1">Leaf</tissue>
    </source>
</reference>
<sequence>MLWTLRKKLNSLAHDAASLVSSPDPKNKNTKSINFVLSENKVQDQICLLVIRPGLDLVVPHHEVVVVRGATLRVRPATLGVRPATFEGSNSHCRNSSFPAPVFAPAAASPPVTALPPTVAPPPTLPIVLGVITVAQLI</sequence>
<protein>
    <submittedName>
        <fullName evidence="1">Uncharacterized protein</fullName>
    </submittedName>
</protein>
<comment type="caution">
    <text evidence="1">The sequence shown here is derived from an EMBL/GenBank/DDBJ whole genome shotgun (WGS) entry which is preliminary data.</text>
</comment>
<gene>
    <name evidence="1" type="ORF">F2Q70_00041897</name>
</gene>
<evidence type="ECO:0000313" key="1">
    <source>
        <dbReference type="EMBL" id="KAF2588661.1"/>
    </source>
</evidence>
<dbReference type="AlphaFoldDB" id="A0A8S9K3C9"/>